<evidence type="ECO:0000259" key="3">
    <source>
        <dbReference type="PROSITE" id="PS50222"/>
    </source>
</evidence>
<dbReference type="Proteomes" id="UP001642464">
    <property type="component" value="Unassembled WGS sequence"/>
</dbReference>
<name>A0ABP0K732_9DINO</name>
<comment type="caution">
    <text evidence="4">The sequence shown here is derived from an EMBL/GenBank/DDBJ whole genome shotgun (WGS) entry which is preliminary data.</text>
</comment>
<sequence length="350" mass="39599">MGDNLSFPCALGRGGCHVPGLHRKLSATVLNGFCIATVTGHYPRHNVIGKSAEWNDTYDPWQEYEAFEAFDNREYFGSVAKSFLSMFQAGELGGMEVVTTAQWANHIARPIAFQYQMTVAFWGFFLLVTTFGLVVCVIANIVQDAIETSRVIEHSSKEVARENRQNAGIRARTLLRLIDEDGDGELDFEELDAALAHEEFIQTLYQFEVPVMDAESLLRLFDKKGKGKVTFDALVNGLASMLDDIDDKDRALSSLRGVEHRHLLVWADQREEGAPFTIALFGLEFWLDRLVEDWVFLSIWSEGLHLRADTVEARRARRALPELNRSRSAEWPEAKCEQLLQGVTELRRSL</sequence>
<dbReference type="SUPFAM" id="SSF47473">
    <property type="entry name" value="EF-hand"/>
    <property type="match status" value="1"/>
</dbReference>
<gene>
    <name evidence="4" type="ORF">SCF082_LOCUS15757</name>
</gene>
<keyword evidence="5" id="KW-1185">Reference proteome</keyword>
<keyword evidence="2" id="KW-0472">Membrane</keyword>
<dbReference type="Gene3D" id="1.10.238.10">
    <property type="entry name" value="EF-hand"/>
    <property type="match status" value="1"/>
</dbReference>
<evidence type="ECO:0000256" key="2">
    <source>
        <dbReference type="SAM" id="Phobius"/>
    </source>
</evidence>
<accession>A0ABP0K732</accession>
<dbReference type="EMBL" id="CAXAMM010010113">
    <property type="protein sequence ID" value="CAK9022367.1"/>
    <property type="molecule type" value="Genomic_DNA"/>
</dbReference>
<evidence type="ECO:0000313" key="5">
    <source>
        <dbReference type="Proteomes" id="UP001642464"/>
    </source>
</evidence>
<feature type="transmembrane region" description="Helical" evidence="2">
    <location>
        <begin position="119"/>
        <end position="142"/>
    </location>
</feature>
<proteinExistence type="predicted"/>
<dbReference type="PROSITE" id="PS50222">
    <property type="entry name" value="EF_HAND_2"/>
    <property type="match status" value="2"/>
</dbReference>
<dbReference type="InterPro" id="IPR011992">
    <property type="entry name" value="EF-hand-dom_pair"/>
</dbReference>
<feature type="domain" description="EF-hand" evidence="3">
    <location>
        <begin position="209"/>
        <end position="244"/>
    </location>
</feature>
<dbReference type="Pfam" id="PF13499">
    <property type="entry name" value="EF-hand_7"/>
    <property type="match status" value="1"/>
</dbReference>
<dbReference type="SMART" id="SM00054">
    <property type="entry name" value="EFh"/>
    <property type="match status" value="2"/>
</dbReference>
<keyword evidence="1" id="KW-0106">Calcium</keyword>
<dbReference type="InterPro" id="IPR002048">
    <property type="entry name" value="EF_hand_dom"/>
</dbReference>
<organism evidence="4 5">
    <name type="scientific">Durusdinium trenchii</name>
    <dbReference type="NCBI Taxonomy" id="1381693"/>
    <lineage>
        <taxon>Eukaryota</taxon>
        <taxon>Sar</taxon>
        <taxon>Alveolata</taxon>
        <taxon>Dinophyceae</taxon>
        <taxon>Suessiales</taxon>
        <taxon>Symbiodiniaceae</taxon>
        <taxon>Durusdinium</taxon>
    </lineage>
</organism>
<reference evidence="4 5" key="1">
    <citation type="submission" date="2024-02" db="EMBL/GenBank/DDBJ databases">
        <authorList>
            <person name="Chen Y."/>
            <person name="Shah S."/>
            <person name="Dougan E. K."/>
            <person name="Thang M."/>
            <person name="Chan C."/>
        </authorList>
    </citation>
    <scope>NUCLEOTIDE SEQUENCE [LARGE SCALE GENOMIC DNA]</scope>
</reference>
<evidence type="ECO:0000313" key="4">
    <source>
        <dbReference type="EMBL" id="CAK9022367.1"/>
    </source>
</evidence>
<dbReference type="InterPro" id="IPR018247">
    <property type="entry name" value="EF_Hand_1_Ca_BS"/>
</dbReference>
<evidence type="ECO:0000256" key="1">
    <source>
        <dbReference type="ARBA" id="ARBA00022837"/>
    </source>
</evidence>
<keyword evidence="2" id="KW-1133">Transmembrane helix</keyword>
<keyword evidence="2" id="KW-0812">Transmembrane</keyword>
<dbReference type="PROSITE" id="PS00018">
    <property type="entry name" value="EF_HAND_1"/>
    <property type="match status" value="1"/>
</dbReference>
<feature type="domain" description="EF-hand" evidence="3">
    <location>
        <begin position="166"/>
        <end position="201"/>
    </location>
</feature>
<protein>
    <submittedName>
        <fullName evidence="4">Voltage-dependent T-type calcium channel subunit alpha-1G</fullName>
    </submittedName>
</protein>
<dbReference type="Gene3D" id="1.10.287.70">
    <property type="match status" value="1"/>
</dbReference>